<evidence type="ECO:0000313" key="3">
    <source>
        <dbReference type="Proteomes" id="UP000053617"/>
    </source>
</evidence>
<dbReference type="GeneID" id="25290333"/>
<organism evidence="2 3">
    <name type="scientific">Rhinocladiella mackenziei CBS 650.93</name>
    <dbReference type="NCBI Taxonomy" id="1442369"/>
    <lineage>
        <taxon>Eukaryota</taxon>
        <taxon>Fungi</taxon>
        <taxon>Dikarya</taxon>
        <taxon>Ascomycota</taxon>
        <taxon>Pezizomycotina</taxon>
        <taxon>Eurotiomycetes</taxon>
        <taxon>Chaetothyriomycetidae</taxon>
        <taxon>Chaetothyriales</taxon>
        <taxon>Herpotrichiellaceae</taxon>
        <taxon>Rhinocladiella</taxon>
    </lineage>
</organism>
<dbReference type="AlphaFoldDB" id="A0A0D2IP42"/>
<reference evidence="2 3" key="1">
    <citation type="submission" date="2015-01" db="EMBL/GenBank/DDBJ databases">
        <title>The Genome Sequence of Rhinocladiella mackenzie CBS 650.93.</title>
        <authorList>
            <consortium name="The Broad Institute Genomics Platform"/>
            <person name="Cuomo C."/>
            <person name="de Hoog S."/>
            <person name="Gorbushina A."/>
            <person name="Stielow B."/>
            <person name="Teixiera M."/>
            <person name="Abouelleil A."/>
            <person name="Chapman S.B."/>
            <person name="Priest M."/>
            <person name="Young S.K."/>
            <person name="Wortman J."/>
            <person name="Nusbaum C."/>
            <person name="Birren B."/>
        </authorList>
    </citation>
    <scope>NUCLEOTIDE SEQUENCE [LARGE SCALE GENOMIC DNA]</scope>
    <source>
        <strain evidence="2 3">CBS 650.93</strain>
    </source>
</reference>
<proteinExistence type="predicted"/>
<name>A0A0D2IP42_9EURO</name>
<dbReference type="Proteomes" id="UP000053617">
    <property type="component" value="Unassembled WGS sequence"/>
</dbReference>
<feature type="region of interest" description="Disordered" evidence="1">
    <location>
        <begin position="222"/>
        <end position="250"/>
    </location>
</feature>
<keyword evidence="3" id="KW-1185">Reference proteome</keyword>
<dbReference type="RefSeq" id="XP_013274745.1">
    <property type="nucleotide sequence ID" value="XM_013419291.1"/>
</dbReference>
<dbReference type="EMBL" id="KN847476">
    <property type="protein sequence ID" value="KIX07609.1"/>
    <property type="molecule type" value="Genomic_DNA"/>
</dbReference>
<dbReference type="OrthoDB" id="1658288at2759"/>
<feature type="compositionally biased region" description="Polar residues" evidence="1">
    <location>
        <begin position="224"/>
        <end position="235"/>
    </location>
</feature>
<evidence type="ECO:0000256" key="1">
    <source>
        <dbReference type="SAM" id="MobiDB-lite"/>
    </source>
</evidence>
<protein>
    <submittedName>
        <fullName evidence="2">Rhinocladiella mackenziei CBS 650.93 unplaced genomic scaffold supercont1.2, whole genome shotgun sequence</fullName>
    </submittedName>
</protein>
<dbReference type="HOGENOM" id="CLU_1012463_0_0_1"/>
<accession>A0A0D2IP42</accession>
<gene>
    <name evidence="2" type="ORF">Z518_02262</name>
</gene>
<dbReference type="Gene3D" id="3.40.1090.10">
    <property type="entry name" value="Cytosolic phospholipase A2 catalytic domain"/>
    <property type="match status" value="1"/>
</dbReference>
<evidence type="ECO:0000313" key="2">
    <source>
        <dbReference type="EMBL" id="KIX07609.1"/>
    </source>
</evidence>
<dbReference type="STRING" id="1442369.A0A0D2IP42"/>
<sequence length="275" mass="29976">MIIQGRCFADGGYGETNNPSWEAQLHFQKNHTLSVEQQLVMINIGTGTLPEGFDEAGLPQRPWWTHLLPNGLVEALGLLSDLVKMATEWEQRAKDLYYISDRFPDQLFFHRFSADTGIHDIKLDDWQAVTDADGPNEIEVKTTTYLRGSKVRTRLQAAAEKLADVYVARNSPAEIVSPSTVQNETRIDLSIPLEGSDAEAGPVFVGRGSEFLSIPLAGERLPSLGSSSDATQSPGSSPPATPDPSRRTMLPPLITDLVSMCVLSPQSGPVLFVGT</sequence>
<dbReference type="VEuPathDB" id="FungiDB:Z518_02262"/>